<feature type="active site" description="Charge relay system" evidence="6">
    <location>
        <position position="280"/>
    </location>
</feature>
<dbReference type="InterPro" id="IPR003507">
    <property type="entry name" value="S66_fam"/>
</dbReference>
<accession>A0A4R4V1T3</accession>
<dbReference type="Gene3D" id="3.40.50.10740">
    <property type="entry name" value="Class I glutamine amidotransferase-like"/>
    <property type="match status" value="1"/>
</dbReference>
<dbReference type="Pfam" id="PF17676">
    <property type="entry name" value="Peptidase_S66C"/>
    <property type="match status" value="1"/>
</dbReference>
<evidence type="ECO:0000256" key="3">
    <source>
        <dbReference type="ARBA" id="ARBA00022670"/>
    </source>
</evidence>
<keyword evidence="4" id="KW-0378">Hydrolase</keyword>
<dbReference type="PIRSF" id="PIRSF028757">
    <property type="entry name" value="LD-carboxypeptidase"/>
    <property type="match status" value="1"/>
</dbReference>
<dbReference type="GO" id="GO:0008236">
    <property type="term" value="F:serine-type peptidase activity"/>
    <property type="evidence" value="ECO:0007669"/>
    <property type="project" value="UniProtKB-KW"/>
</dbReference>
<dbReference type="InterPro" id="IPR029062">
    <property type="entry name" value="Class_I_gatase-like"/>
</dbReference>
<evidence type="ECO:0000256" key="5">
    <source>
        <dbReference type="ARBA" id="ARBA00022825"/>
    </source>
</evidence>
<feature type="active site" description="Nucleophile" evidence="6">
    <location>
        <position position="118"/>
    </location>
</feature>
<protein>
    <submittedName>
        <fullName evidence="9">LD-carboxypeptidase</fullName>
    </submittedName>
</protein>
<dbReference type="SUPFAM" id="SSF141986">
    <property type="entry name" value="LD-carboxypeptidase A C-terminal domain-like"/>
    <property type="match status" value="1"/>
</dbReference>
<evidence type="ECO:0000259" key="7">
    <source>
        <dbReference type="Pfam" id="PF02016"/>
    </source>
</evidence>
<feature type="active site" description="Charge relay system" evidence="6">
    <location>
        <position position="215"/>
    </location>
</feature>
<keyword evidence="10" id="KW-1185">Reference proteome</keyword>
<comment type="caution">
    <text evidence="9">The sequence shown here is derived from an EMBL/GenBank/DDBJ whole genome shotgun (WGS) entry which is preliminary data.</text>
</comment>
<feature type="domain" description="LD-carboxypeptidase N-terminal" evidence="7">
    <location>
        <begin position="18"/>
        <end position="137"/>
    </location>
</feature>
<dbReference type="GO" id="GO:0004180">
    <property type="term" value="F:carboxypeptidase activity"/>
    <property type="evidence" value="ECO:0007669"/>
    <property type="project" value="UniProtKB-KW"/>
</dbReference>
<dbReference type="InterPro" id="IPR040449">
    <property type="entry name" value="Peptidase_S66_N"/>
</dbReference>
<dbReference type="RefSeq" id="WP_132622431.1">
    <property type="nucleotide sequence ID" value="NZ_SMKV01000011.1"/>
</dbReference>
<evidence type="ECO:0000256" key="2">
    <source>
        <dbReference type="ARBA" id="ARBA00022645"/>
    </source>
</evidence>
<dbReference type="InterPro" id="IPR027461">
    <property type="entry name" value="Carboxypeptidase_A_C_sf"/>
</dbReference>
<evidence type="ECO:0000313" key="9">
    <source>
        <dbReference type="EMBL" id="TDC93169.1"/>
    </source>
</evidence>
<proteinExistence type="inferred from homology"/>
<dbReference type="GO" id="GO:0006508">
    <property type="term" value="P:proteolysis"/>
    <property type="evidence" value="ECO:0007669"/>
    <property type="project" value="UniProtKB-KW"/>
</dbReference>
<dbReference type="PANTHER" id="PTHR30237:SF2">
    <property type="entry name" value="MUREIN TETRAPEPTIDE CARBOXYPEPTIDASE"/>
    <property type="match status" value="1"/>
</dbReference>
<dbReference type="PANTHER" id="PTHR30237">
    <property type="entry name" value="MURAMOYLTETRAPEPTIDE CARBOXYPEPTIDASE"/>
    <property type="match status" value="1"/>
</dbReference>
<dbReference type="SUPFAM" id="SSF52317">
    <property type="entry name" value="Class I glutamine amidotransferase-like"/>
    <property type="match status" value="1"/>
</dbReference>
<feature type="domain" description="LD-carboxypeptidase C-terminal" evidence="8">
    <location>
        <begin position="184"/>
        <end position="295"/>
    </location>
</feature>
<sequence>MSMRELTRPPRLQRGDTVALVAPAGPVPEELLEAGLAQLRAWELDVRVGKHVLDRHPRLDYLAGTDADRAADLQEAWCDPQVSAVFCARGGYGCLRVIDHMDFAELAKAGPKILVGSSDVTALHEVFAAELGLVTIFAPMVATKAFAHDEKARGHLRRTLFEPQGVTILTGRSAHTMVPGRALGVTYGGNLSLLAGSLGAGVAARPPERGIALLEDVTEEPYRLDRFLIQLVRAGFFQGATGIALGSWTDCGPMGKVYAMLENLLGGLGVPILWELGFGHCEAQRTVPLGVAAELDADAQRLSILQPALR</sequence>
<keyword evidence="5" id="KW-0720">Serine protease</keyword>
<gene>
    <name evidence="9" type="ORF">E1161_11380</name>
</gene>
<reference evidence="9 10" key="1">
    <citation type="submission" date="2019-03" db="EMBL/GenBank/DDBJ databases">
        <title>Draft genome sequences of novel Actinobacteria.</title>
        <authorList>
            <person name="Sahin N."/>
            <person name="Ay H."/>
            <person name="Saygin H."/>
        </authorList>
    </citation>
    <scope>NUCLEOTIDE SEQUENCE [LARGE SCALE GENOMIC DNA]</scope>
    <source>
        <strain evidence="9 10">16K404</strain>
    </source>
</reference>
<name>A0A4R4V1T3_9PSEU</name>
<evidence type="ECO:0000259" key="8">
    <source>
        <dbReference type="Pfam" id="PF17676"/>
    </source>
</evidence>
<dbReference type="InterPro" id="IPR027478">
    <property type="entry name" value="LdcA_N"/>
</dbReference>
<dbReference type="AlphaFoldDB" id="A0A4R4V1T3"/>
<dbReference type="Proteomes" id="UP000294744">
    <property type="component" value="Unassembled WGS sequence"/>
</dbReference>
<dbReference type="CDD" id="cd07025">
    <property type="entry name" value="Peptidase_S66"/>
    <property type="match status" value="1"/>
</dbReference>
<organism evidence="9 10">
    <name type="scientific">Saccharopolyspora aridisoli</name>
    <dbReference type="NCBI Taxonomy" id="2530385"/>
    <lineage>
        <taxon>Bacteria</taxon>
        <taxon>Bacillati</taxon>
        <taxon>Actinomycetota</taxon>
        <taxon>Actinomycetes</taxon>
        <taxon>Pseudonocardiales</taxon>
        <taxon>Pseudonocardiaceae</taxon>
        <taxon>Saccharopolyspora</taxon>
    </lineage>
</organism>
<evidence type="ECO:0000256" key="1">
    <source>
        <dbReference type="ARBA" id="ARBA00010233"/>
    </source>
</evidence>
<dbReference type="Gene3D" id="3.50.30.60">
    <property type="entry name" value="LD-carboxypeptidase A C-terminal domain-like"/>
    <property type="match status" value="1"/>
</dbReference>
<dbReference type="InterPro" id="IPR040921">
    <property type="entry name" value="Peptidase_S66C"/>
</dbReference>
<evidence type="ECO:0000256" key="4">
    <source>
        <dbReference type="ARBA" id="ARBA00022801"/>
    </source>
</evidence>
<evidence type="ECO:0000313" key="10">
    <source>
        <dbReference type="Proteomes" id="UP000294744"/>
    </source>
</evidence>
<dbReference type="Pfam" id="PF02016">
    <property type="entry name" value="Peptidase_S66"/>
    <property type="match status" value="1"/>
</dbReference>
<evidence type="ECO:0000256" key="6">
    <source>
        <dbReference type="PIRSR" id="PIRSR028757-1"/>
    </source>
</evidence>
<dbReference type="OrthoDB" id="9807329at2"/>
<comment type="similarity">
    <text evidence="1">Belongs to the peptidase S66 family.</text>
</comment>
<keyword evidence="3" id="KW-0645">Protease</keyword>
<keyword evidence="2 9" id="KW-0121">Carboxypeptidase</keyword>
<dbReference type="EMBL" id="SMKV01000011">
    <property type="protein sequence ID" value="TDC93169.1"/>
    <property type="molecule type" value="Genomic_DNA"/>
</dbReference>